<evidence type="ECO:0000256" key="1">
    <source>
        <dbReference type="SAM" id="Phobius"/>
    </source>
</evidence>
<evidence type="ECO:0000313" key="2">
    <source>
        <dbReference type="EMBL" id="KKK58777.1"/>
    </source>
</evidence>
<keyword evidence="1" id="KW-0472">Membrane</keyword>
<dbReference type="AlphaFoldDB" id="A0A0F8WPE8"/>
<evidence type="ECO:0008006" key="3">
    <source>
        <dbReference type="Google" id="ProtNLM"/>
    </source>
</evidence>
<proteinExistence type="predicted"/>
<comment type="caution">
    <text evidence="2">The sequence shown here is derived from an EMBL/GenBank/DDBJ whole genome shotgun (WGS) entry which is preliminary data.</text>
</comment>
<gene>
    <name evidence="2" type="ORF">LCGC14_3041010</name>
</gene>
<accession>A0A0F8WPE8</accession>
<name>A0A0F8WPE8_9ZZZZ</name>
<keyword evidence="1" id="KW-1133">Transmembrane helix</keyword>
<feature type="transmembrane region" description="Helical" evidence="1">
    <location>
        <begin position="44"/>
        <end position="64"/>
    </location>
</feature>
<sequence length="65" mass="7268">MSFLYLGNKPVVFYLGIILATLLAAQFITVKIGPRKHFKLHKSLGYTIFIVACVHAITGLMLYVL</sequence>
<reference evidence="2" key="1">
    <citation type="journal article" date="2015" name="Nature">
        <title>Complex archaea that bridge the gap between prokaryotes and eukaryotes.</title>
        <authorList>
            <person name="Spang A."/>
            <person name="Saw J.H."/>
            <person name="Jorgensen S.L."/>
            <person name="Zaremba-Niedzwiedzka K."/>
            <person name="Martijn J."/>
            <person name="Lind A.E."/>
            <person name="van Eijk R."/>
            <person name="Schleper C."/>
            <person name="Guy L."/>
            <person name="Ettema T.J."/>
        </authorList>
    </citation>
    <scope>NUCLEOTIDE SEQUENCE</scope>
</reference>
<feature type="transmembrane region" description="Helical" evidence="1">
    <location>
        <begin position="12"/>
        <end position="32"/>
    </location>
</feature>
<organism evidence="2">
    <name type="scientific">marine sediment metagenome</name>
    <dbReference type="NCBI Taxonomy" id="412755"/>
    <lineage>
        <taxon>unclassified sequences</taxon>
        <taxon>metagenomes</taxon>
        <taxon>ecological metagenomes</taxon>
    </lineage>
</organism>
<dbReference type="EMBL" id="LAZR01063808">
    <property type="protein sequence ID" value="KKK58777.1"/>
    <property type="molecule type" value="Genomic_DNA"/>
</dbReference>
<keyword evidence="1" id="KW-0812">Transmembrane</keyword>
<protein>
    <recommendedName>
        <fullName evidence="3">Cytochrome b561 domain-containing protein</fullName>
    </recommendedName>
</protein>